<dbReference type="SMART" id="SM00899">
    <property type="entry name" value="FeoA"/>
    <property type="match status" value="1"/>
</dbReference>
<reference evidence="3 4" key="1">
    <citation type="submission" date="2018-11" db="EMBL/GenBank/DDBJ databases">
        <title>Sequencing the genomes of 1000 actinobacteria strains.</title>
        <authorList>
            <person name="Klenk H.-P."/>
        </authorList>
    </citation>
    <scope>NUCLEOTIDE SEQUENCE [LARGE SCALE GENOMIC DNA]</scope>
    <source>
        <strain evidence="3 4">DSM 14418</strain>
    </source>
</reference>
<evidence type="ECO:0000259" key="2">
    <source>
        <dbReference type="SMART" id="SM00899"/>
    </source>
</evidence>
<dbReference type="RefSeq" id="WP_123916873.1">
    <property type="nucleotide sequence ID" value="NZ_RKRA01000001.1"/>
</dbReference>
<gene>
    <name evidence="3" type="ORF">EDD32_1845</name>
</gene>
<proteinExistence type="predicted"/>
<organism evidence="3 4">
    <name type="scientific">Georgenia muralis</name>
    <dbReference type="NCBI Taxonomy" id="154117"/>
    <lineage>
        <taxon>Bacteria</taxon>
        <taxon>Bacillati</taxon>
        <taxon>Actinomycetota</taxon>
        <taxon>Actinomycetes</taxon>
        <taxon>Micrococcales</taxon>
        <taxon>Bogoriellaceae</taxon>
        <taxon>Georgenia</taxon>
    </lineage>
</organism>
<comment type="caution">
    <text evidence="3">The sequence shown here is derived from an EMBL/GenBank/DDBJ whole genome shotgun (WGS) entry which is preliminary data.</text>
</comment>
<keyword evidence="4" id="KW-1185">Reference proteome</keyword>
<dbReference type="InterPro" id="IPR008988">
    <property type="entry name" value="Transcriptional_repressor_C"/>
</dbReference>
<accession>A0A3N5A1Y7</accession>
<evidence type="ECO:0000313" key="4">
    <source>
        <dbReference type="Proteomes" id="UP000280726"/>
    </source>
</evidence>
<dbReference type="GO" id="GO:0046914">
    <property type="term" value="F:transition metal ion binding"/>
    <property type="evidence" value="ECO:0007669"/>
    <property type="project" value="InterPro"/>
</dbReference>
<dbReference type="Pfam" id="PF04023">
    <property type="entry name" value="FeoA"/>
    <property type="match status" value="1"/>
</dbReference>
<dbReference type="InterPro" id="IPR007167">
    <property type="entry name" value="Fe-transptr_FeoA-like"/>
</dbReference>
<dbReference type="Proteomes" id="UP000280726">
    <property type="component" value="Unassembled WGS sequence"/>
</dbReference>
<dbReference type="SUPFAM" id="SSF50037">
    <property type="entry name" value="C-terminal domain of transcriptional repressors"/>
    <property type="match status" value="1"/>
</dbReference>
<dbReference type="AlphaFoldDB" id="A0A3N5A1Y7"/>
<sequence length="76" mass="7963">MWLSDCPVPASVRVLGVHVDDDVRSRIAELGLRPGALLRVTQHAAFGGIVVAAAGCRLAVDAATAHRVAVRQVPAR</sequence>
<dbReference type="Gene3D" id="2.30.30.90">
    <property type="match status" value="1"/>
</dbReference>
<evidence type="ECO:0000256" key="1">
    <source>
        <dbReference type="ARBA" id="ARBA00023004"/>
    </source>
</evidence>
<dbReference type="InterPro" id="IPR038157">
    <property type="entry name" value="FeoA_core_dom"/>
</dbReference>
<feature type="domain" description="Ferrous iron transporter FeoA-like" evidence="2">
    <location>
        <begin position="1"/>
        <end position="72"/>
    </location>
</feature>
<name>A0A3N5A1Y7_9MICO</name>
<evidence type="ECO:0000313" key="3">
    <source>
        <dbReference type="EMBL" id="RPF27365.1"/>
    </source>
</evidence>
<dbReference type="OrthoDB" id="4420166at2"/>
<protein>
    <submittedName>
        <fullName evidence="3">Ferrous iron transport protein A</fullName>
    </submittedName>
</protein>
<keyword evidence="1" id="KW-0408">Iron</keyword>
<dbReference type="EMBL" id="RKRA01000001">
    <property type="protein sequence ID" value="RPF27365.1"/>
    <property type="molecule type" value="Genomic_DNA"/>
</dbReference>